<keyword evidence="3" id="KW-1185">Reference proteome</keyword>
<reference evidence="2 3" key="1">
    <citation type="submission" date="2016-07" db="EMBL/GenBank/DDBJ databases">
        <title>Genome and transcriptome analysis of iron-reducing fermentative bacteria Anoxybacter fermentans.</title>
        <authorList>
            <person name="Zeng X."/>
            <person name="Shao Z."/>
        </authorList>
    </citation>
    <scope>NUCLEOTIDE SEQUENCE [LARGE SCALE GENOMIC DNA]</scope>
    <source>
        <strain evidence="2 3">DY22613</strain>
    </source>
</reference>
<dbReference type="InterPro" id="IPR011060">
    <property type="entry name" value="RibuloseP-bd_barrel"/>
</dbReference>
<sequence length="820" mass="93613">MRASFYSQKKPELLAPVGSLESLYAAVQNGCDAVYLGGKAFSARAYAANLTIEEIKTALEYAHLYGVRVYITINTLYKDEELTSLLDFVQEIYEAGADAVILQDLGAAQLIRQIFPDLELHASTQMTVHNLEGARYLANLGFKRVVLARELTLEEISKIITNISIEVETFVHGALCVCYSGQCLMSSLIGGRSGNRGRCAQPCRLPYRLVDFNTGKVVGSDEPYYLLSPKDICTLEILPALIERGIHSFKIEGRMKRPEYTAAVTGIYRKYIDLAFNDPDNYIVDPKDLKNLTQIFNRGGFSIGYYKGKSGSKMMSLLRPKNWGVKVGEVISYNPRRKLCKIRLYDRLEEGDGIEIWTEKGKNPGMIVPSSNDSGDLITLSIKGEIKKGDPVYRTSQKELLKKITQSYADYRRKIDIFGQISFKVGEPIVLDLWDQKGNYVQLESEERVEKAKKQPLTADKVREQINKLGNTPFKLIDLKVKMDESIFVPISRLNALRRKAIKKLSEERIRNFRPLRPLTTINQDVLTFPKAQSNRLRELAVYLKGDHFNPDRFIEVGIDRLYLDLKKLTPEKVEKLKGHNRQVELKVFAVLPRIARNQEMLLIKERIKALEDSSLDGFIIGNLGEAELIKEFKKPFIIDFSLNVFNKATIAYWTRAGAKGVTISPELNLKEMRELNQWIDIEKEVIVYGYLPVMISEYCPVGAFKEGKYSCRDNILYGLLDRKGMIFPVLTYCRNCRSEILNSMPLFLLEHMEQIIASDFSVFRMNLTIEEEEEGLEVVKAYLSKLNHPELPLKEEEKRLINKLQKKGFTKGHFYRGVE</sequence>
<evidence type="ECO:0000259" key="1">
    <source>
        <dbReference type="Pfam" id="PF12392"/>
    </source>
</evidence>
<gene>
    <name evidence="2" type="ORF">BBF96_04090</name>
</gene>
<accession>A0A3S9T2R1</accession>
<organism evidence="2 3">
    <name type="scientific">Anoxybacter fermentans</name>
    <dbReference type="NCBI Taxonomy" id="1323375"/>
    <lineage>
        <taxon>Bacteria</taxon>
        <taxon>Bacillati</taxon>
        <taxon>Bacillota</taxon>
        <taxon>Clostridia</taxon>
        <taxon>Halanaerobiales</taxon>
        <taxon>Anoxybacter</taxon>
    </lineage>
</organism>
<dbReference type="InterPro" id="IPR051454">
    <property type="entry name" value="RNA/ubiquinone_mod_enzymes"/>
</dbReference>
<dbReference type="Pfam" id="PF12392">
    <property type="entry name" value="DUF3656"/>
    <property type="match status" value="1"/>
</dbReference>
<dbReference type="PROSITE" id="PS01276">
    <property type="entry name" value="PEPTIDASE_U32"/>
    <property type="match status" value="1"/>
</dbReference>
<dbReference type="InterPro" id="IPR020988">
    <property type="entry name" value="Pept_U32_collagenase"/>
</dbReference>
<dbReference type="InterPro" id="IPR001539">
    <property type="entry name" value="Peptidase_U32"/>
</dbReference>
<dbReference type="KEGG" id="aft:BBF96_04090"/>
<dbReference type="AlphaFoldDB" id="A0A3S9T2R1"/>
<evidence type="ECO:0000313" key="3">
    <source>
        <dbReference type="Proteomes" id="UP000267250"/>
    </source>
</evidence>
<proteinExistence type="predicted"/>
<dbReference type="EMBL" id="CP016379">
    <property type="protein sequence ID" value="AZR74815.1"/>
    <property type="molecule type" value="Genomic_DNA"/>
</dbReference>
<dbReference type="OrthoDB" id="9807498at2"/>
<dbReference type="SUPFAM" id="SSF51366">
    <property type="entry name" value="Ribulose-phoshate binding barrel"/>
    <property type="match status" value="1"/>
</dbReference>
<protein>
    <recommendedName>
        <fullName evidence="1">Peptidase U32 collagenase domain-containing protein</fullName>
    </recommendedName>
</protein>
<dbReference type="Pfam" id="PF01136">
    <property type="entry name" value="Peptidase_U32"/>
    <property type="match status" value="2"/>
</dbReference>
<dbReference type="PANTHER" id="PTHR30217">
    <property type="entry name" value="PEPTIDASE U32 FAMILY"/>
    <property type="match status" value="1"/>
</dbReference>
<feature type="domain" description="Peptidase U32 collagenase" evidence="1">
    <location>
        <begin position="392"/>
        <end position="510"/>
    </location>
</feature>
<evidence type="ECO:0000313" key="2">
    <source>
        <dbReference type="EMBL" id="AZR74815.1"/>
    </source>
</evidence>
<name>A0A3S9T2R1_9FIRM</name>
<dbReference type="Proteomes" id="UP000267250">
    <property type="component" value="Chromosome"/>
</dbReference>
<dbReference type="PANTHER" id="PTHR30217:SF10">
    <property type="entry name" value="23S RRNA 5-HYDROXYCYTIDINE C2501 SYNTHASE"/>
    <property type="match status" value="1"/>
</dbReference>